<protein>
    <submittedName>
        <fullName evidence="2">Uncharacterized protein</fullName>
    </submittedName>
</protein>
<keyword evidence="3" id="KW-1185">Reference proteome</keyword>
<sequence length="168" mass="17453">MANNGSFNSVLSGPSLIRVLLLAAAATVTSTGSLLSGALPIMATATVSPPHPIGYRAGVTGRLGDLGPRLPGSLRGQANPCNRTATTTTGTGGGEEAEDELYDVCDGPYSFVRCRGRDPLLIADCIPKPKYRCWIDPEEAKASCGKPELECVTDHVSADGEVDYEADG</sequence>
<dbReference type="GeneID" id="70191338"/>
<feature type="region of interest" description="Disordered" evidence="1">
    <location>
        <begin position="73"/>
        <end position="95"/>
    </location>
</feature>
<dbReference type="AlphaFoldDB" id="A0A9P9BQI9"/>
<proteinExistence type="predicted"/>
<dbReference type="EMBL" id="JAGTJQ010000003">
    <property type="protein sequence ID" value="KAH7034933.1"/>
    <property type="molecule type" value="Genomic_DNA"/>
</dbReference>
<comment type="caution">
    <text evidence="2">The sequence shown here is derived from an EMBL/GenBank/DDBJ whole genome shotgun (WGS) entry which is preliminary data.</text>
</comment>
<evidence type="ECO:0000256" key="1">
    <source>
        <dbReference type="SAM" id="MobiDB-lite"/>
    </source>
</evidence>
<name>A0A9P9BQI9_9PEZI</name>
<gene>
    <name evidence="2" type="ORF">B0I36DRAFT_405464</name>
</gene>
<dbReference type="RefSeq" id="XP_046015026.1">
    <property type="nucleotide sequence ID" value="XM_046161792.1"/>
</dbReference>
<dbReference type="OrthoDB" id="4768325at2759"/>
<evidence type="ECO:0000313" key="3">
    <source>
        <dbReference type="Proteomes" id="UP000756346"/>
    </source>
</evidence>
<accession>A0A9P9BQI9</accession>
<evidence type="ECO:0000313" key="2">
    <source>
        <dbReference type="EMBL" id="KAH7034933.1"/>
    </source>
</evidence>
<organism evidence="2 3">
    <name type="scientific">Microdochium trichocladiopsis</name>
    <dbReference type="NCBI Taxonomy" id="1682393"/>
    <lineage>
        <taxon>Eukaryota</taxon>
        <taxon>Fungi</taxon>
        <taxon>Dikarya</taxon>
        <taxon>Ascomycota</taxon>
        <taxon>Pezizomycotina</taxon>
        <taxon>Sordariomycetes</taxon>
        <taxon>Xylariomycetidae</taxon>
        <taxon>Xylariales</taxon>
        <taxon>Microdochiaceae</taxon>
        <taxon>Microdochium</taxon>
    </lineage>
</organism>
<dbReference type="Proteomes" id="UP000756346">
    <property type="component" value="Unassembled WGS sequence"/>
</dbReference>
<reference evidence="2" key="1">
    <citation type="journal article" date="2021" name="Nat. Commun.">
        <title>Genetic determinants of endophytism in the Arabidopsis root mycobiome.</title>
        <authorList>
            <person name="Mesny F."/>
            <person name="Miyauchi S."/>
            <person name="Thiergart T."/>
            <person name="Pickel B."/>
            <person name="Atanasova L."/>
            <person name="Karlsson M."/>
            <person name="Huettel B."/>
            <person name="Barry K.W."/>
            <person name="Haridas S."/>
            <person name="Chen C."/>
            <person name="Bauer D."/>
            <person name="Andreopoulos W."/>
            <person name="Pangilinan J."/>
            <person name="LaButti K."/>
            <person name="Riley R."/>
            <person name="Lipzen A."/>
            <person name="Clum A."/>
            <person name="Drula E."/>
            <person name="Henrissat B."/>
            <person name="Kohler A."/>
            <person name="Grigoriev I.V."/>
            <person name="Martin F.M."/>
            <person name="Hacquard S."/>
        </authorList>
    </citation>
    <scope>NUCLEOTIDE SEQUENCE</scope>
    <source>
        <strain evidence="2">MPI-CAGE-CH-0230</strain>
    </source>
</reference>